<evidence type="ECO:0008006" key="4">
    <source>
        <dbReference type="Google" id="ProtNLM"/>
    </source>
</evidence>
<name>A0A520MT92_9GAMM</name>
<accession>A0A520MT92</accession>
<gene>
    <name evidence="2" type="ORF">EVA94_02660</name>
</gene>
<feature type="transmembrane region" description="Helical" evidence="1">
    <location>
        <begin position="127"/>
        <end position="157"/>
    </location>
</feature>
<sequence length="248" mass="27938">MNTTKIDKLKYFLYIKNILLYNYLMEQFNNSWQYAFNNWKFFLALAMPVIAIETLTGYLVVPLGEMTQPEDIIGFFETNSLVISLVGIAGVIIQISFMGGMWVGFMSIDSGKDINPINALQAGLSKFFPLFGAYFIVTIAAAFGFLLLILPGIYLLARFSLIVAQIMYEDNKVFESIGASWEKTDEYGSKLFMFTLIFAGLIFTSSIILTSVIPSGILQLFILAVVEYIFVVPLGYIYFTLYKSLKVS</sequence>
<evidence type="ECO:0000313" key="2">
    <source>
        <dbReference type="EMBL" id="RZO24417.1"/>
    </source>
</evidence>
<protein>
    <recommendedName>
        <fullName evidence="4">Glycerophosphoryl diester phosphodiesterase membrane domain-containing protein</fullName>
    </recommendedName>
</protein>
<comment type="caution">
    <text evidence="2">The sequence shown here is derived from an EMBL/GenBank/DDBJ whole genome shotgun (WGS) entry which is preliminary data.</text>
</comment>
<feature type="transmembrane region" description="Helical" evidence="1">
    <location>
        <begin position="41"/>
        <end position="61"/>
    </location>
</feature>
<feature type="transmembrane region" description="Helical" evidence="1">
    <location>
        <begin position="81"/>
        <end position="106"/>
    </location>
</feature>
<feature type="transmembrane region" description="Helical" evidence="1">
    <location>
        <begin position="191"/>
        <end position="213"/>
    </location>
</feature>
<keyword evidence="1" id="KW-0472">Membrane</keyword>
<evidence type="ECO:0000313" key="3">
    <source>
        <dbReference type="Proteomes" id="UP000315498"/>
    </source>
</evidence>
<organism evidence="2 3">
    <name type="scientific">SAR86 cluster bacterium</name>
    <dbReference type="NCBI Taxonomy" id="2030880"/>
    <lineage>
        <taxon>Bacteria</taxon>
        <taxon>Pseudomonadati</taxon>
        <taxon>Pseudomonadota</taxon>
        <taxon>Gammaproteobacteria</taxon>
        <taxon>SAR86 cluster</taxon>
    </lineage>
</organism>
<proteinExistence type="predicted"/>
<dbReference type="AlphaFoldDB" id="A0A520MT92"/>
<keyword evidence="1" id="KW-1133">Transmembrane helix</keyword>
<evidence type="ECO:0000256" key="1">
    <source>
        <dbReference type="SAM" id="Phobius"/>
    </source>
</evidence>
<feature type="transmembrane region" description="Helical" evidence="1">
    <location>
        <begin position="220"/>
        <end position="239"/>
    </location>
</feature>
<dbReference type="EMBL" id="SHBG01000020">
    <property type="protein sequence ID" value="RZO24417.1"/>
    <property type="molecule type" value="Genomic_DNA"/>
</dbReference>
<dbReference type="Proteomes" id="UP000315498">
    <property type="component" value="Unassembled WGS sequence"/>
</dbReference>
<reference evidence="2 3" key="1">
    <citation type="submission" date="2019-02" db="EMBL/GenBank/DDBJ databases">
        <title>Prokaryotic population dynamics and viral predation in marine succession experiment using metagenomics: the confinement effect.</title>
        <authorList>
            <person name="Haro-Moreno J.M."/>
            <person name="Rodriguez-Valera F."/>
            <person name="Lopez-Perez M."/>
        </authorList>
    </citation>
    <scope>NUCLEOTIDE SEQUENCE [LARGE SCALE GENOMIC DNA]</scope>
    <source>
        <strain evidence="2">MED-G161</strain>
    </source>
</reference>
<keyword evidence="1" id="KW-0812">Transmembrane</keyword>